<sequence>MSATASGYAWLTDRFPGLMEAYCLTLVEGLTPRKLLDRLGARQESRVRGTAELLEPAYDAWEDHDGERSFVGVTAVGDWALAVEPNGYLGTLDEVIVPLSRGTRLVSHFRNVNAVDHFFWLDDGVLRLHFEPLFPAHRDGSDPDGLVQVMRQVGFDLSDDDADYTVHTEAAFALAEHLTGVRLTPQFLESATYVCGTAPVPGRQAAVRESPPAG</sequence>
<dbReference type="Proteomes" id="UP000267804">
    <property type="component" value="Chromosome"/>
</dbReference>
<evidence type="ECO:0000313" key="2">
    <source>
        <dbReference type="Proteomes" id="UP000267804"/>
    </source>
</evidence>
<dbReference type="AlphaFoldDB" id="A0A386WPC4"/>
<dbReference type="InterPro" id="IPR045592">
    <property type="entry name" value="DUF6461"/>
</dbReference>
<accession>A0A386WPC4</accession>
<evidence type="ECO:0000313" key="1">
    <source>
        <dbReference type="EMBL" id="AYF29893.1"/>
    </source>
</evidence>
<proteinExistence type="predicted"/>
<dbReference type="EMBL" id="CP024087">
    <property type="protein sequence ID" value="AYF29893.1"/>
    <property type="molecule type" value="Genomic_DNA"/>
</dbReference>
<dbReference type="RefSeq" id="WP_120571747.1">
    <property type="nucleotide sequence ID" value="NZ_CP024087.1"/>
</dbReference>
<organism evidence="1 2">
    <name type="scientific">Micromonospora tulbaghiae</name>
    <dbReference type="NCBI Taxonomy" id="479978"/>
    <lineage>
        <taxon>Bacteria</taxon>
        <taxon>Bacillati</taxon>
        <taxon>Actinomycetota</taxon>
        <taxon>Actinomycetes</taxon>
        <taxon>Micromonosporales</taxon>
        <taxon>Micromonosporaceae</taxon>
        <taxon>Micromonospora</taxon>
    </lineage>
</organism>
<dbReference type="Pfam" id="PF20062">
    <property type="entry name" value="DUF6461"/>
    <property type="match status" value="1"/>
</dbReference>
<reference evidence="1 2" key="1">
    <citation type="submission" date="2017-10" db="EMBL/GenBank/DDBJ databases">
        <title>Integration of genomic and chemical information greatly accelerates assignment of the full stereostructure of myelolactone, a potent inhibitor of myeloma from a marine-derived Micromonospora.</title>
        <authorList>
            <person name="Kim M.C."/>
            <person name="Machado H."/>
            <person name="Jensen P.R."/>
            <person name="Fenical W."/>
        </authorList>
    </citation>
    <scope>NUCLEOTIDE SEQUENCE [LARGE SCALE GENOMIC DNA]</scope>
    <source>
        <strain evidence="1 2">CNY-010</strain>
    </source>
</reference>
<gene>
    <name evidence="1" type="ORF">CSH63_20925</name>
</gene>
<name>A0A386WPC4_9ACTN</name>
<dbReference type="KEGG" id="mtua:CSH63_20925"/>
<protein>
    <submittedName>
        <fullName evidence="1">Uncharacterized protein</fullName>
    </submittedName>
</protein>